<protein>
    <submittedName>
        <fullName evidence="1">Uncharacterized protein</fullName>
    </submittedName>
</protein>
<dbReference type="AlphaFoldDB" id="A0A2A6C907"/>
<gene>
    <name evidence="1" type="primary">WBGene00273123</name>
</gene>
<dbReference type="Proteomes" id="UP000005239">
    <property type="component" value="Unassembled WGS sequence"/>
</dbReference>
<dbReference type="EnsemblMetazoa" id="PPA34754.1">
    <property type="protein sequence ID" value="PPA34754.1"/>
    <property type="gene ID" value="WBGene00273123"/>
</dbReference>
<reference evidence="1" key="2">
    <citation type="submission" date="2022-06" db="UniProtKB">
        <authorList>
            <consortium name="EnsemblMetazoa"/>
        </authorList>
    </citation>
    <scope>IDENTIFICATION</scope>
    <source>
        <strain evidence="1">PS312</strain>
    </source>
</reference>
<keyword evidence="2" id="KW-1185">Reference proteome</keyword>
<accession>A0A8R1UKU0</accession>
<organism evidence="1 2">
    <name type="scientific">Pristionchus pacificus</name>
    <name type="common">Parasitic nematode worm</name>
    <dbReference type="NCBI Taxonomy" id="54126"/>
    <lineage>
        <taxon>Eukaryota</taxon>
        <taxon>Metazoa</taxon>
        <taxon>Ecdysozoa</taxon>
        <taxon>Nematoda</taxon>
        <taxon>Chromadorea</taxon>
        <taxon>Rhabditida</taxon>
        <taxon>Rhabditina</taxon>
        <taxon>Diplogasteromorpha</taxon>
        <taxon>Diplogasteroidea</taxon>
        <taxon>Neodiplogasteridae</taxon>
        <taxon>Pristionchus</taxon>
    </lineage>
</organism>
<evidence type="ECO:0000313" key="1">
    <source>
        <dbReference type="EnsemblMetazoa" id="PPA34754.1"/>
    </source>
</evidence>
<proteinExistence type="predicted"/>
<name>A0A2A6C907_PRIPA</name>
<reference evidence="2" key="1">
    <citation type="journal article" date="2008" name="Nat. Genet.">
        <title>The Pristionchus pacificus genome provides a unique perspective on nematode lifestyle and parasitism.</title>
        <authorList>
            <person name="Dieterich C."/>
            <person name="Clifton S.W."/>
            <person name="Schuster L.N."/>
            <person name="Chinwalla A."/>
            <person name="Delehaunty K."/>
            <person name="Dinkelacker I."/>
            <person name="Fulton L."/>
            <person name="Fulton R."/>
            <person name="Godfrey J."/>
            <person name="Minx P."/>
            <person name="Mitreva M."/>
            <person name="Roeseler W."/>
            <person name="Tian H."/>
            <person name="Witte H."/>
            <person name="Yang S.P."/>
            <person name="Wilson R.K."/>
            <person name="Sommer R.J."/>
        </authorList>
    </citation>
    <scope>NUCLEOTIDE SEQUENCE [LARGE SCALE GENOMIC DNA]</scope>
    <source>
        <strain evidence="2">PS312</strain>
    </source>
</reference>
<sequence length="231" mass="26841">MDNLNDPTCKKLGDPHFKFRYHLIIDCMLCLSIIFLIFFKRTVLGSCKSFIPIMVLKAIEASSMFYHLSDYPYYCYISLPWLSFITWKLTVLLETATHPLITFVIINQRFEISKLRTLFFAILFTCFTVIFLALIYNGGWFRVGSTIINLLGCLNLFWSSICIAKTARSHINDWNNCLALIWIYLVTFVPLDTIAHLVIYMVDSRHESYYTIINGILYIDDVAFWLSGTVS</sequence>
<evidence type="ECO:0000313" key="2">
    <source>
        <dbReference type="Proteomes" id="UP000005239"/>
    </source>
</evidence>
<accession>A0A2A6C907</accession>